<gene>
    <name evidence="5" type="ORF">ZIOFF_035059</name>
</gene>
<dbReference type="Proteomes" id="UP000734854">
    <property type="component" value="Unassembled WGS sequence"/>
</dbReference>
<dbReference type="EMBL" id="JACMSC010000010">
    <property type="protein sequence ID" value="KAG6502771.1"/>
    <property type="molecule type" value="Genomic_DNA"/>
</dbReference>
<dbReference type="PANTHER" id="PTHR22753:SF24">
    <property type="entry name" value="ESTERASE_LIPASE_THIOESTERASE FAMILY PROTEIN"/>
    <property type="match status" value="1"/>
</dbReference>
<dbReference type="SUPFAM" id="SSF53474">
    <property type="entry name" value="alpha/beta-Hydrolases"/>
    <property type="match status" value="1"/>
</dbReference>
<feature type="domain" description="AB hydrolase-1" evidence="4">
    <location>
        <begin position="91"/>
        <end position="339"/>
    </location>
</feature>
<dbReference type="PANTHER" id="PTHR22753">
    <property type="entry name" value="TRANSMEMBRANE PROTEIN 68"/>
    <property type="match status" value="1"/>
</dbReference>
<dbReference type="Pfam" id="PF01459">
    <property type="entry name" value="Porin_3"/>
    <property type="match status" value="1"/>
</dbReference>
<dbReference type="GO" id="GO:0055085">
    <property type="term" value="P:transmembrane transport"/>
    <property type="evidence" value="ECO:0007669"/>
    <property type="project" value="InterPro"/>
</dbReference>
<comment type="caution">
    <text evidence="5">The sequence shown here is derived from an EMBL/GenBank/DDBJ whole genome shotgun (WGS) entry which is preliminary data.</text>
</comment>
<dbReference type="InterPro" id="IPR000073">
    <property type="entry name" value="AB_hydrolase_1"/>
</dbReference>
<organism evidence="5 6">
    <name type="scientific">Zingiber officinale</name>
    <name type="common">Ginger</name>
    <name type="synonym">Amomum zingiber</name>
    <dbReference type="NCBI Taxonomy" id="94328"/>
    <lineage>
        <taxon>Eukaryota</taxon>
        <taxon>Viridiplantae</taxon>
        <taxon>Streptophyta</taxon>
        <taxon>Embryophyta</taxon>
        <taxon>Tracheophyta</taxon>
        <taxon>Spermatophyta</taxon>
        <taxon>Magnoliopsida</taxon>
        <taxon>Liliopsida</taxon>
        <taxon>Zingiberales</taxon>
        <taxon>Zingiberaceae</taxon>
        <taxon>Zingiber</taxon>
    </lineage>
</organism>
<evidence type="ECO:0000313" key="6">
    <source>
        <dbReference type="Proteomes" id="UP000734854"/>
    </source>
</evidence>
<name>A0A8J5GB49_ZINOF</name>
<evidence type="ECO:0000313" key="5">
    <source>
        <dbReference type="EMBL" id="KAG6502771.1"/>
    </source>
</evidence>
<dbReference type="InterPro" id="IPR027246">
    <property type="entry name" value="Porin_Euk/Tom40"/>
</dbReference>
<dbReference type="Gene3D" id="2.40.160.10">
    <property type="entry name" value="Porin"/>
    <property type="match status" value="1"/>
</dbReference>
<evidence type="ECO:0000256" key="1">
    <source>
        <dbReference type="ARBA" id="ARBA00005420"/>
    </source>
</evidence>
<sequence length="856" mass="95651">MATAAAALSVPLPLRLSPPQRRRFLSTSRAEVTFRTSGGAVASKVLDDSAIKPRDLRDYIEQSREIIRPDGGPPRWFSPIECGARGKDSPLLLYLPGIDGTGLGLIRHHERLGKIFDIWCLHIPVMDRTTFAGPPCLVELVERTIKSEESYIKGKPIYLVGESIGACVALAVAARNQNVDLILILANPATSFSKSQLQSLSQLHSFTTFLRVLPEPLHATISNSFRLITGSGMDAHVKENAIHQIFGGLPENLNKIFDGLSFLVDILPMESLFWKLDLLKSASLFVNSRLHVVKNQTLIVASGRDLLLPSREEADRLRNLLPNSRIRHFQESGHAIFLESSIDLVSIVKGAGFYRRSRQLDYVSDYLSMTPDEFQKVADQYRWVDLAANPVMLSTLQNGKIVNGLSGIPSEGPAVFVGYHMLMGLELGPLFTRFLTEKKIHLRGIAHPFLFNRDTEQLMPDSSSFDSYRVVGAVPVSAPNFYKLLSAKASVLLYPGGAREALHRKGEEYKLFWPEKPEFVRMASRFGATIIPFGVIGEDDICNVLLDYDDLLKIPFFDILSKQINGDAVRLRADSNEEVGNQNLYPPVLLPKIPGRLYFLFGKPIETKGMRLELSDRSNAQQLYLHVKSEVENCIAYLKEKREEDPYRNFLPRLLYQTTHGFEAEADTRSASKAMERCFYFFDEPSSPSVKNLDALTQRREVSPVVLSVAFIFIASHSISVPIILREMCRGLFVDYRWQLVQLCSLRLGRERKASIALILTCRAYQESFDQGLQLIINLFFSSSNDYGLLDVQYLHHHVAFNSGIGLTPTPLLEFSAAIGSRGLCLGAEIGFNSASTSFTKYNAGVGLSLIFLLLL</sequence>
<evidence type="ECO:0000256" key="3">
    <source>
        <dbReference type="ARBA" id="ARBA00023315"/>
    </source>
</evidence>
<reference evidence="5 6" key="1">
    <citation type="submission" date="2020-08" db="EMBL/GenBank/DDBJ databases">
        <title>Plant Genome Project.</title>
        <authorList>
            <person name="Zhang R.-G."/>
        </authorList>
    </citation>
    <scope>NUCLEOTIDE SEQUENCE [LARGE SCALE GENOMIC DNA]</scope>
    <source>
        <tissue evidence="5">Rhizome</tissue>
    </source>
</reference>
<keyword evidence="3" id="KW-0012">Acyltransferase</keyword>
<evidence type="ECO:0000256" key="2">
    <source>
        <dbReference type="ARBA" id="ARBA00022679"/>
    </source>
</evidence>
<dbReference type="AlphaFoldDB" id="A0A8J5GB49"/>
<dbReference type="GO" id="GO:0004144">
    <property type="term" value="F:diacylglycerol O-acyltransferase activity"/>
    <property type="evidence" value="ECO:0007669"/>
    <property type="project" value="UniProtKB-ARBA"/>
</dbReference>
<dbReference type="Pfam" id="PF03982">
    <property type="entry name" value="DAGAT"/>
    <property type="match status" value="1"/>
</dbReference>
<accession>A0A8J5GB49</accession>
<dbReference type="InterPro" id="IPR007130">
    <property type="entry name" value="DAGAT"/>
</dbReference>
<protein>
    <recommendedName>
        <fullName evidence="4">AB hydrolase-1 domain-containing protein</fullName>
    </recommendedName>
</protein>
<dbReference type="CDD" id="cd07987">
    <property type="entry name" value="LPLAT_MGAT-like"/>
    <property type="match status" value="1"/>
</dbReference>
<dbReference type="Pfam" id="PF00561">
    <property type="entry name" value="Abhydrolase_1"/>
    <property type="match status" value="1"/>
</dbReference>
<keyword evidence="2" id="KW-0808">Transferase</keyword>
<dbReference type="InterPro" id="IPR023614">
    <property type="entry name" value="Porin_dom_sf"/>
</dbReference>
<dbReference type="GO" id="GO:0005741">
    <property type="term" value="C:mitochondrial outer membrane"/>
    <property type="evidence" value="ECO:0007669"/>
    <property type="project" value="InterPro"/>
</dbReference>
<dbReference type="Gene3D" id="3.40.50.1820">
    <property type="entry name" value="alpha/beta hydrolase"/>
    <property type="match status" value="1"/>
</dbReference>
<comment type="similarity">
    <text evidence="1">Belongs to the diacylglycerol acyltransferase family.</text>
</comment>
<evidence type="ECO:0000259" key="4">
    <source>
        <dbReference type="Pfam" id="PF00561"/>
    </source>
</evidence>
<proteinExistence type="inferred from homology"/>
<dbReference type="GO" id="GO:0019432">
    <property type="term" value="P:triglyceride biosynthetic process"/>
    <property type="evidence" value="ECO:0007669"/>
    <property type="project" value="UniProtKB-ARBA"/>
</dbReference>
<keyword evidence="6" id="KW-1185">Reference proteome</keyword>
<dbReference type="InterPro" id="IPR029058">
    <property type="entry name" value="AB_hydrolase_fold"/>
</dbReference>